<evidence type="ECO:0000256" key="4">
    <source>
        <dbReference type="ARBA" id="ARBA00005028"/>
    </source>
</evidence>
<feature type="active site" description="Proton donor" evidence="15">
    <location>
        <position position="218"/>
    </location>
</feature>
<dbReference type="InterPro" id="IPR018052">
    <property type="entry name" value="Ald1_epimerase_CS"/>
</dbReference>
<evidence type="ECO:0000256" key="16">
    <source>
        <dbReference type="PIRSR" id="PIRSR005096-2"/>
    </source>
</evidence>
<feature type="binding site" evidence="17">
    <location>
        <begin position="118"/>
        <end position="119"/>
    </location>
    <ligand>
        <name>beta-D-galactose</name>
        <dbReference type="ChEBI" id="CHEBI:27667"/>
    </ligand>
</feature>
<dbReference type="GO" id="GO:0030246">
    <property type="term" value="F:carbohydrate binding"/>
    <property type="evidence" value="ECO:0007669"/>
    <property type="project" value="InterPro"/>
</dbReference>
<keyword evidence="19" id="KW-1185">Reference proteome</keyword>
<keyword evidence="13 14" id="KW-0119">Carbohydrate metabolism</keyword>
<dbReference type="InterPro" id="IPR008183">
    <property type="entry name" value="Aldose_1/G6P_1-epimerase"/>
</dbReference>
<comment type="subcellular location">
    <subcellularLocation>
        <location evidence="3">Cytoplasm</location>
    </subcellularLocation>
</comment>
<gene>
    <name evidence="18" type="ORF">AAG747_08855</name>
</gene>
<dbReference type="PANTHER" id="PTHR10091:SF0">
    <property type="entry name" value="GALACTOSE MUTAROTASE"/>
    <property type="match status" value="1"/>
</dbReference>
<dbReference type="GO" id="GO:0006006">
    <property type="term" value="P:glucose metabolic process"/>
    <property type="evidence" value="ECO:0007669"/>
    <property type="project" value="TreeGrafter"/>
</dbReference>
<dbReference type="EMBL" id="JBDKWZ010000004">
    <property type="protein sequence ID" value="MEN7548017.1"/>
    <property type="molecule type" value="Genomic_DNA"/>
</dbReference>
<dbReference type="NCBIfam" id="NF008277">
    <property type="entry name" value="PRK11055.1"/>
    <property type="match status" value="1"/>
</dbReference>
<proteinExistence type="inferred from homology"/>
<accession>A0AAW9S356</accession>
<evidence type="ECO:0000256" key="15">
    <source>
        <dbReference type="PIRSR" id="PIRSR005096-1"/>
    </source>
</evidence>
<dbReference type="SUPFAM" id="SSF74650">
    <property type="entry name" value="Galactose mutarotase-like"/>
    <property type="match status" value="1"/>
</dbReference>
<evidence type="ECO:0000256" key="3">
    <source>
        <dbReference type="ARBA" id="ARBA00004496"/>
    </source>
</evidence>
<evidence type="ECO:0000256" key="5">
    <source>
        <dbReference type="ARBA" id="ARBA00006206"/>
    </source>
</evidence>
<dbReference type="PIRSF" id="PIRSF005096">
    <property type="entry name" value="GALM"/>
    <property type="match status" value="1"/>
</dbReference>
<dbReference type="FunFam" id="2.70.98.10:FF:000003">
    <property type="entry name" value="Aldose 1-epimerase"/>
    <property type="match status" value="1"/>
</dbReference>
<dbReference type="GO" id="GO:0004034">
    <property type="term" value="F:aldose 1-epimerase activity"/>
    <property type="evidence" value="ECO:0007669"/>
    <property type="project" value="UniProtKB-EC"/>
</dbReference>
<keyword evidence="10" id="KW-0597">Phosphoprotein</keyword>
<comment type="cofactor">
    <cofactor evidence="2">
        <name>Ca(2+)</name>
        <dbReference type="ChEBI" id="CHEBI:29108"/>
    </cofactor>
</comment>
<comment type="catalytic activity">
    <reaction evidence="1 14">
        <text>alpha-D-glucose = beta-D-glucose</text>
        <dbReference type="Rhea" id="RHEA:10264"/>
        <dbReference type="ChEBI" id="CHEBI:15903"/>
        <dbReference type="ChEBI" id="CHEBI:17925"/>
        <dbReference type="EC" id="5.1.3.3"/>
    </reaction>
</comment>
<evidence type="ECO:0000256" key="11">
    <source>
        <dbReference type="ARBA" id="ARBA00022837"/>
    </source>
</evidence>
<evidence type="ECO:0000256" key="10">
    <source>
        <dbReference type="ARBA" id="ARBA00022553"/>
    </source>
</evidence>
<evidence type="ECO:0000256" key="8">
    <source>
        <dbReference type="ARBA" id="ARBA00014165"/>
    </source>
</evidence>
<dbReference type="InterPro" id="IPR047215">
    <property type="entry name" value="Galactose_mutarotase-like"/>
</dbReference>
<sequence length="395" mass="44389">MKFRFKQFVYFCGIVGIGLACQQRQANQQEKEEKSPSDYPQVEQESFGTIEGKEVTLFTLQNSQGMKVKITNYGGIISQLWVPDKEGQLEDVVLGFDHLEDYLKGSPYFGAIVGRYGNRIAKGQFELDGELYSLATNDGSNHLHGGKKGFDKVLWDAEYLVDEKNVKLLLSYHSIDGEEGYPGNLSVKVVYTLTDENALKIEYYATTDKKTIVNLTNHSYFNLKGAGKGDILEHQLTIYASKFSPVNQELIPTGELQPVEGTAFDFRKAVAVGARIQKEDTQLKFGRGYDHNFVLNRTGEQLFEAATVVEPVSGRKMQVFTSEPGVQFYSGNFLDGSLTGKDQRVYEHRYGFCLETQHFPDTPNQPGFPSVILEPGQTYQSTTVYKFSLANENKK</sequence>
<evidence type="ECO:0000256" key="13">
    <source>
        <dbReference type="ARBA" id="ARBA00023277"/>
    </source>
</evidence>
<dbReference type="Proteomes" id="UP001403385">
    <property type="component" value="Unassembled WGS sequence"/>
</dbReference>
<evidence type="ECO:0000256" key="2">
    <source>
        <dbReference type="ARBA" id="ARBA00001913"/>
    </source>
</evidence>
<keyword evidence="9" id="KW-0963">Cytoplasm</keyword>
<feature type="binding site" evidence="16">
    <location>
        <position position="290"/>
    </location>
    <ligand>
        <name>beta-D-galactose</name>
        <dbReference type="ChEBI" id="CHEBI:27667"/>
    </ligand>
</feature>
<comment type="caution">
    <text evidence="18">The sequence shown here is derived from an EMBL/GenBank/DDBJ whole genome shotgun (WGS) entry which is preliminary data.</text>
</comment>
<feature type="active site" description="Proton acceptor" evidence="15">
    <location>
        <position position="355"/>
    </location>
</feature>
<dbReference type="GO" id="GO:0005737">
    <property type="term" value="C:cytoplasm"/>
    <property type="evidence" value="ECO:0007669"/>
    <property type="project" value="UniProtKB-SubCell"/>
</dbReference>
<dbReference type="PROSITE" id="PS51257">
    <property type="entry name" value="PROKAR_LIPOPROTEIN"/>
    <property type="match status" value="1"/>
</dbReference>
<keyword evidence="12 14" id="KW-0413">Isomerase</keyword>
<name>A0AAW9S356_9BACT</name>
<keyword evidence="11" id="KW-0106">Calcium</keyword>
<evidence type="ECO:0000256" key="12">
    <source>
        <dbReference type="ARBA" id="ARBA00023235"/>
    </source>
</evidence>
<comment type="pathway">
    <text evidence="4 14">Carbohydrate metabolism; hexose metabolism.</text>
</comment>
<evidence type="ECO:0000256" key="9">
    <source>
        <dbReference type="ARBA" id="ARBA00022490"/>
    </source>
</evidence>
<dbReference type="Gene3D" id="2.70.98.10">
    <property type="match status" value="1"/>
</dbReference>
<evidence type="ECO:0000313" key="19">
    <source>
        <dbReference type="Proteomes" id="UP001403385"/>
    </source>
</evidence>
<protein>
    <recommendedName>
        <fullName evidence="8 14">Aldose 1-epimerase</fullName>
        <ecNumber evidence="7 14">5.1.3.3</ecNumber>
    </recommendedName>
</protein>
<dbReference type="CDD" id="cd09019">
    <property type="entry name" value="galactose_mutarotase_like"/>
    <property type="match status" value="1"/>
</dbReference>
<evidence type="ECO:0000313" key="18">
    <source>
        <dbReference type="EMBL" id="MEN7548017.1"/>
    </source>
</evidence>
<dbReference type="GO" id="GO:0033499">
    <property type="term" value="P:galactose catabolic process via UDP-galactose, Leloir pathway"/>
    <property type="evidence" value="ECO:0007669"/>
    <property type="project" value="TreeGrafter"/>
</dbReference>
<evidence type="ECO:0000256" key="17">
    <source>
        <dbReference type="PIRSR" id="PIRSR005096-3"/>
    </source>
</evidence>
<evidence type="ECO:0000256" key="7">
    <source>
        <dbReference type="ARBA" id="ARBA00013185"/>
    </source>
</evidence>
<evidence type="ECO:0000256" key="6">
    <source>
        <dbReference type="ARBA" id="ARBA00011245"/>
    </source>
</evidence>
<comment type="similarity">
    <text evidence="5 14">Belongs to the aldose epimerase family.</text>
</comment>
<evidence type="ECO:0000256" key="14">
    <source>
        <dbReference type="PIRNR" id="PIRNR005096"/>
    </source>
</evidence>
<reference evidence="18 19" key="1">
    <citation type="submission" date="2024-04" db="EMBL/GenBank/DDBJ databases">
        <title>Novel genus in family Flammeovirgaceae.</title>
        <authorList>
            <person name="Nguyen T.H."/>
            <person name="Vuong T.Q."/>
            <person name="Le H."/>
            <person name="Kim S.-G."/>
        </authorList>
    </citation>
    <scope>NUCLEOTIDE SEQUENCE [LARGE SCALE GENOMIC DNA]</scope>
    <source>
        <strain evidence="18 19">JCM 23209</strain>
    </source>
</reference>
<feature type="binding site" evidence="17">
    <location>
        <begin position="218"/>
        <end position="220"/>
    </location>
    <ligand>
        <name>beta-D-galactose</name>
        <dbReference type="ChEBI" id="CHEBI:27667"/>
    </ligand>
</feature>
<dbReference type="InterPro" id="IPR015443">
    <property type="entry name" value="Aldose_1-epimerase"/>
</dbReference>
<dbReference type="InterPro" id="IPR014718">
    <property type="entry name" value="GH-type_carb-bd"/>
</dbReference>
<dbReference type="InterPro" id="IPR011013">
    <property type="entry name" value="Gal_mutarotase_sf_dom"/>
</dbReference>
<dbReference type="PANTHER" id="PTHR10091">
    <property type="entry name" value="ALDOSE-1-EPIMERASE"/>
    <property type="match status" value="1"/>
</dbReference>
<dbReference type="AlphaFoldDB" id="A0AAW9S356"/>
<dbReference type="Pfam" id="PF01263">
    <property type="entry name" value="Aldose_epim"/>
    <property type="match status" value="1"/>
</dbReference>
<dbReference type="PROSITE" id="PS00545">
    <property type="entry name" value="ALDOSE_1_EPIMERASE"/>
    <property type="match status" value="1"/>
</dbReference>
<evidence type="ECO:0000256" key="1">
    <source>
        <dbReference type="ARBA" id="ARBA00001614"/>
    </source>
</evidence>
<organism evidence="18 19">
    <name type="scientific">Rapidithrix thailandica</name>
    <dbReference type="NCBI Taxonomy" id="413964"/>
    <lineage>
        <taxon>Bacteria</taxon>
        <taxon>Pseudomonadati</taxon>
        <taxon>Bacteroidota</taxon>
        <taxon>Cytophagia</taxon>
        <taxon>Cytophagales</taxon>
        <taxon>Flammeovirgaceae</taxon>
        <taxon>Rapidithrix</taxon>
    </lineage>
</organism>
<dbReference type="RefSeq" id="WP_346820799.1">
    <property type="nucleotide sequence ID" value="NZ_JBDKWZ010000004.1"/>
</dbReference>
<dbReference type="EC" id="5.1.3.3" evidence="7 14"/>
<comment type="subunit">
    <text evidence="6">Monomer.</text>
</comment>